<name>A0ABW5Q345_9BACI</name>
<evidence type="ECO:0000313" key="4">
    <source>
        <dbReference type="Proteomes" id="UP001597451"/>
    </source>
</evidence>
<keyword evidence="2" id="KW-0812">Transmembrane</keyword>
<feature type="transmembrane region" description="Helical" evidence="2">
    <location>
        <begin position="63"/>
        <end position="86"/>
    </location>
</feature>
<evidence type="ECO:0000256" key="1">
    <source>
        <dbReference type="SAM" id="MobiDB-lite"/>
    </source>
</evidence>
<dbReference type="EMBL" id="JBHUMX010000041">
    <property type="protein sequence ID" value="MFD2630087.1"/>
    <property type="molecule type" value="Genomic_DNA"/>
</dbReference>
<keyword evidence="2" id="KW-1133">Transmembrane helix</keyword>
<protein>
    <submittedName>
        <fullName evidence="3">DUF4179 domain-containing protein</fullName>
    </submittedName>
</protein>
<evidence type="ECO:0000313" key="3">
    <source>
        <dbReference type="EMBL" id="MFD2630087.1"/>
    </source>
</evidence>
<evidence type="ECO:0000256" key="2">
    <source>
        <dbReference type="SAM" id="Phobius"/>
    </source>
</evidence>
<feature type="compositionally biased region" description="Basic and acidic residues" evidence="1">
    <location>
        <begin position="1"/>
        <end position="19"/>
    </location>
</feature>
<keyword evidence="4" id="KW-1185">Reference proteome</keyword>
<comment type="caution">
    <text evidence="3">The sequence shown here is derived from an EMBL/GenBank/DDBJ whole genome shotgun (WGS) entry which is preliminary data.</text>
</comment>
<gene>
    <name evidence="3" type="ORF">ACFSUN_14970</name>
</gene>
<feature type="region of interest" description="Disordered" evidence="1">
    <location>
        <begin position="1"/>
        <end position="50"/>
    </location>
</feature>
<organism evidence="3 4">
    <name type="scientific">Oceanobacillus kapialis</name>
    <dbReference type="NCBI Taxonomy" id="481353"/>
    <lineage>
        <taxon>Bacteria</taxon>
        <taxon>Bacillati</taxon>
        <taxon>Bacillota</taxon>
        <taxon>Bacilli</taxon>
        <taxon>Bacillales</taxon>
        <taxon>Bacillaceae</taxon>
        <taxon>Oceanobacillus</taxon>
    </lineage>
</organism>
<reference evidence="4" key="1">
    <citation type="journal article" date="2019" name="Int. J. Syst. Evol. Microbiol.">
        <title>The Global Catalogue of Microorganisms (GCM) 10K type strain sequencing project: providing services to taxonomists for standard genome sequencing and annotation.</title>
        <authorList>
            <consortium name="The Broad Institute Genomics Platform"/>
            <consortium name="The Broad Institute Genome Sequencing Center for Infectious Disease"/>
            <person name="Wu L."/>
            <person name="Ma J."/>
        </authorList>
    </citation>
    <scope>NUCLEOTIDE SEQUENCE [LARGE SCALE GENOMIC DNA]</scope>
    <source>
        <strain evidence="4">TISTR 1858</strain>
    </source>
</reference>
<dbReference type="RefSeq" id="WP_379562974.1">
    <property type="nucleotide sequence ID" value="NZ_JBHUMX010000041.1"/>
</dbReference>
<proteinExistence type="predicted"/>
<dbReference type="Proteomes" id="UP001597451">
    <property type="component" value="Unassembled WGS sequence"/>
</dbReference>
<feature type="compositionally biased region" description="Polar residues" evidence="1">
    <location>
        <begin position="30"/>
        <end position="50"/>
    </location>
</feature>
<sequence>MSNKVKRELDKIEIPNELHKRAKKGIQQAKLEQSKNSTNPNKQTQEGVLQQKQTNKMHFYKRISLIAVICLIVVSTLAFTPALGAIQEVYEKIFTSERIDDNGVRTAVQLGEGQALDETFYDETHGITVHFDRVLVDDKETKLLLTYQSEKTNLENHYIDLFEGVSDVNIYIDNKQIGTLDNVGWGSSYYNSEENKMTEALSFESIRDYVNQDIRLEIENLTVWNDTGMDNLQTKWPVEFNLKNDAISEREIVNLNKDFEFKGTTYTIRRVEYSELETRVVVSGSDTKIHTDEDGMKYKILSKLERQLLNAREVSPERGYIVNENKSGVFLNSGEKRVDPIFSKGEVQGADDEYIMFFAPVEDRNDTTLIVGDDLEIPLNK</sequence>
<accession>A0ABW5Q345</accession>
<keyword evidence="2" id="KW-0472">Membrane</keyword>